<organism evidence="1">
    <name type="scientific">marine metagenome</name>
    <dbReference type="NCBI Taxonomy" id="408172"/>
    <lineage>
        <taxon>unclassified sequences</taxon>
        <taxon>metagenomes</taxon>
        <taxon>ecological metagenomes</taxon>
    </lineage>
</organism>
<evidence type="ECO:0000313" key="1">
    <source>
        <dbReference type="EMBL" id="SVA44428.1"/>
    </source>
</evidence>
<reference evidence="1" key="1">
    <citation type="submission" date="2018-05" db="EMBL/GenBank/DDBJ databases">
        <authorList>
            <person name="Lanie J.A."/>
            <person name="Ng W.-L."/>
            <person name="Kazmierczak K.M."/>
            <person name="Andrzejewski T.M."/>
            <person name="Davidsen T.M."/>
            <person name="Wayne K.J."/>
            <person name="Tettelin H."/>
            <person name="Glass J.I."/>
            <person name="Rusch D."/>
            <person name="Podicherti R."/>
            <person name="Tsui H.-C.T."/>
            <person name="Winkler M.E."/>
        </authorList>
    </citation>
    <scope>NUCLEOTIDE SEQUENCE</scope>
</reference>
<dbReference type="EMBL" id="UINC01009942">
    <property type="protein sequence ID" value="SVA44428.1"/>
    <property type="molecule type" value="Genomic_DNA"/>
</dbReference>
<sequence>MTADRNRCWQVARYPYPGELLNTALFDWCEEAVPEPADPGDQLPGE</sequence>
<dbReference type="AlphaFoldDB" id="A0A381VXF1"/>
<proteinExistence type="predicted"/>
<name>A0A381VXF1_9ZZZZ</name>
<gene>
    <name evidence="1" type="ORF">METZ01_LOCUS97282</name>
</gene>
<protein>
    <submittedName>
        <fullName evidence="1">Uncharacterized protein</fullName>
    </submittedName>
</protein>
<accession>A0A381VXF1</accession>